<reference evidence="7" key="5">
    <citation type="journal article" date="2021" name="G3 (Bethesda)">
        <title>Aegilops tauschii genome assembly Aet v5.0 features greater sequence contiguity and improved annotation.</title>
        <authorList>
            <person name="Wang L."/>
            <person name="Zhu T."/>
            <person name="Rodriguez J.C."/>
            <person name="Deal K.R."/>
            <person name="Dubcovsky J."/>
            <person name="McGuire P.E."/>
            <person name="Lux T."/>
            <person name="Spannagl M."/>
            <person name="Mayer K.F.X."/>
            <person name="Baldrich P."/>
            <person name="Meyers B.C."/>
            <person name="Huo N."/>
            <person name="Gu Y.Q."/>
            <person name="Zhou H."/>
            <person name="Devos K.M."/>
            <person name="Bennetzen J.L."/>
            <person name="Unver T."/>
            <person name="Budak H."/>
            <person name="Gulick P.J."/>
            <person name="Galiba G."/>
            <person name="Kalapos B."/>
            <person name="Nelson D.R."/>
            <person name="Li P."/>
            <person name="You F.M."/>
            <person name="Luo M.C."/>
            <person name="Dvorak J."/>
        </authorList>
    </citation>
    <scope>NUCLEOTIDE SEQUENCE [LARGE SCALE GENOMIC DNA]</scope>
    <source>
        <strain evidence="7">cv. AL8/78</strain>
    </source>
</reference>
<feature type="region of interest" description="Disordered" evidence="5">
    <location>
        <begin position="1"/>
        <end position="43"/>
    </location>
</feature>
<reference evidence="7" key="3">
    <citation type="journal article" date="2017" name="Nature">
        <title>Genome sequence of the progenitor of the wheat D genome Aegilops tauschii.</title>
        <authorList>
            <person name="Luo M.C."/>
            <person name="Gu Y.Q."/>
            <person name="Puiu D."/>
            <person name="Wang H."/>
            <person name="Twardziok S.O."/>
            <person name="Deal K.R."/>
            <person name="Huo N."/>
            <person name="Zhu T."/>
            <person name="Wang L."/>
            <person name="Wang Y."/>
            <person name="McGuire P.E."/>
            <person name="Liu S."/>
            <person name="Long H."/>
            <person name="Ramasamy R.K."/>
            <person name="Rodriguez J.C."/>
            <person name="Van S.L."/>
            <person name="Yuan L."/>
            <person name="Wang Z."/>
            <person name="Xia Z."/>
            <person name="Xiao L."/>
            <person name="Anderson O.D."/>
            <person name="Ouyang S."/>
            <person name="Liang Y."/>
            <person name="Zimin A.V."/>
            <person name="Pertea G."/>
            <person name="Qi P."/>
            <person name="Bennetzen J.L."/>
            <person name="Dai X."/>
            <person name="Dawson M.W."/>
            <person name="Muller H.G."/>
            <person name="Kugler K."/>
            <person name="Rivarola-Duarte L."/>
            <person name="Spannagl M."/>
            <person name="Mayer K.F.X."/>
            <person name="Lu F.H."/>
            <person name="Bevan M.W."/>
            <person name="Leroy P."/>
            <person name="Li P."/>
            <person name="You F.M."/>
            <person name="Sun Q."/>
            <person name="Liu Z."/>
            <person name="Lyons E."/>
            <person name="Wicker T."/>
            <person name="Salzberg S.L."/>
            <person name="Devos K.M."/>
            <person name="Dvorak J."/>
        </authorList>
    </citation>
    <scope>NUCLEOTIDE SEQUENCE [LARGE SCALE GENOMIC DNA]</scope>
    <source>
        <strain evidence="7">cv. AL8/78</strain>
    </source>
</reference>
<dbReference type="PANTHER" id="PTHR42647">
    <property type="entry name" value="SBP (S-RIBONUCLEASE BINDING PROTEIN) FAMILY PROTEIN"/>
    <property type="match status" value="1"/>
</dbReference>
<evidence type="ECO:0000313" key="7">
    <source>
        <dbReference type="EnsemblPlants" id="AET2Gv20657900.1"/>
    </source>
</evidence>
<sequence length="370" mass="38726">SLFLSITTPQPFPPPLPTPHASSSSFASDTLPSPPRPLPDKIHSGAGVAAMAVQARFLSHAFPHDLKAYRSMDASAPGNSQFLDEQAAVACIGNNTVLSDLPRSELTCNDNYGFAPRKRARMAGDEPAGLADLARQRLVLQQAAAMHGLMLPCDAQSRAVGSGAASTSGRVANAAGLNTLLYNQGVEMDALIRLETERIRAGLEEARRRHARAALATVERAAAGRLQAVEAELERARYRNGELEEWLRQMTAEGQAWLGVAKSHEAVAAGLRTTLDQLLQPPCAVAGTAEGDADDAQSCCFETPAGDNADDAASKAVAAAPSCKACGQADACVLLLPCRHLSLCGACEPSVDTCPVCAATKNASLHVLLS</sequence>
<keyword evidence="2 4" id="KW-0863">Zinc-finger</keyword>
<keyword evidence="8" id="KW-1185">Reference proteome</keyword>
<dbReference type="PROSITE" id="PS50089">
    <property type="entry name" value="ZF_RING_2"/>
    <property type="match status" value="1"/>
</dbReference>
<evidence type="ECO:0000256" key="4">
    <source>
        <dbReference type="PROSITE-ProRule" id="PRU00175"/>
    </source>
</evidence>
<dbReference type="Proteomes" id="UP000015105">
    <property type="component" value="Chromosome 2D"/>
</dbReference>
<evidence type="ECO:0000259" key="6">
    <source>
        <dbReference type="PROSITE" id="PS50089"/>
    </source>
</evidence>
<dbReference type="Pfam" id="PF13920">
    <property type="entry name" value="zf-C3HC4_3"/>
    <property type="match status" value="1"/>
</dbReference>
<name>A0A453BWN4_AEGTS</name>
<reference evidence="8" key="2">
    <citation type="journal article" date="2017" name="Nat. Plants">
        <title>The Aegilops tauschii genome reveals multiple impacts of transposons.</title>
        <authorList>
            <person name="Zhao G."/>
            <person name="Zou C."/>
            <person name="Li K."/>
            <person name="Wang K."/>
            <person name="Li T."/>
            <person name="Gao L."/>
            <person name="Zhang X."/>
            <person name="Wang H."/>
            <person name="Yang Z."/>
            <person name="Liu X."/>
            <person name="Jiang W."/>
            <person name="Mao L."/>
            <person name="Kong X."/>
            <person name="Jiao Y."/>
            <person name="Jia J."/>
        </authorList>
    </citation>
    <scope>NUCLEOTIDE SEQUENCE [LARGE SCALE GENOMIC DNA]</scope>
    <source>
        <strain evidence="8">cv. AL8/78</strain>
    </source>
</reference>
<feature type="domain" description="RING-type" evidence="6">
    <location>
        <begin position="323"/>
        <end position="357"/>
    </location>
</feature>
<dbReference type="AlphaFoldDB" id="A0A453BWN4"/>
<dbReference type="FunFam" id="3.30.40.10:FF:000633">
    <property type="entry name" value="Putative BOI-related E3 ubiquitin-protein ligase 2"/>
    <property type="match status" value="1"/>
</dbReference>
<evidence type="ECO:0000256" key="1">
    <source>
        <dbReference type="ARBA" id="ARBA00022723"/>
    </source>
</evidence>
<evidence type="ECO:0000256" key="5">
    <source>
        <dbReference type="SAM" id="MobiDB-lite"/>
    </source>
</evidence>
<protein>
    <recommendedName>
        <fullName evidence="6">RING-type domain-containing protein</fullName>
    </recommendedName>
</protein>
<dbReference type="InterPro" id="IPR013083">
    <property type="entry name" value="Znf_RING/FYVE/PHD"/>
</dbReference>
<keyword evidence="3" id="KW-0862">Zinc</keyword>
<dbReference type="Gene3D" id="3.30.40.10">
    <property type="entry name" value="Zinc/RING finger domain, C3HC4 (zinc finger)"/>
    <property type="match status" value="1"/>
</dbReference>
<dbReference type="EnsemblPlants" id="AET2Gv20657900.1">
    <property type="protein sequence ID" value="AET2Gv20657900.1"/>
    <property type="gene ID" value="AET2Gv20657900"/>
</dbReference>
<dbReference type="Gramene" id="AET2Gv20657900.1">
    <property type="protein sequence ID" value="AET2Gv20657900.1"/>
    <property type="gene ID" value="AET2Gv20657900"/>
</dbReference>
<dbReference type="InterPro" id="IPR001841">
    <property type="entry name" value="Znf_RING"/>
</dbReference>
<organism evidence="7 8">
    <name type="scientific">Aegilops tauschii subsp. strangulata</name>
    <name type="common">Goatgrass</name>
    <dbReference type="NCBI Taxonomy" id="200361"/>
    <lineage>
        <taxon>Eukaryota</taxon>
        <taxon>Viridiplantae</taxon>
        <taxon>Streptophyta</taxon>
        <taxon>Embryophyta</taxon>
        <taxon>Tracheophyta</taxon>
        <taxon>Spermatophyta</taxon>
        <taxon>Magnoliopsida</taxon>
        <taxon>Liliopsida</taxon>
        <taxon>Poales</taxon>
        <taxon>Poaceae</taxon>
        <taxon>BOP clade</taxon>
        <taxon>Pooideae</taxon>
        <taxon>Triticodae</taxon>
        <taxon>Triticeae</taxon>
        <taxon>Triticinae</taxon>
        <taxon>Aegilops</taxon>
    </lineage>
</organism>
<dbReference type="PANTHER" id="PTHR42647:SF64">
    <property type="entry name" value="RING-TYPE DOMAIN-CONTAINING PROTEIN"/>
    <property type="match status" value="1"/>
</dbReference>
<dbReference type="GO" id="GO:0008270">
    <property type="term" value="F:zinc ion binding"/>
    <property type="evidence" value="ECO:0007669"/>
    <property type="project" value="UniProtKB-KW"/>
</dbReference>
<evidence type="ECO:0000313" key="8">
    <source>
        <dbReference type="Proteomes" id="UP000015105"/>
    </source>
</evidence>
<proteinExistence type="predicted"/>
<keyword evidence="1" id="KW-0479">Metal-binding</keyword>
<reference evidence="8" key="1">
    <citation type="journal article" date="2014" name="Science">
        <title>Ancient hybridizations among the ancestral genomes of bread wheat.</title>
        <authorList>
            <consortium name="International Wheat Genome Sequencing Consortium,"/>
            <person name="Marcussen T."/>
            <person name="Sandve S.R."/>
            <person name="Heier L."/>
            <person name="Spannagl M."/>
            <person name="Pfeifer M."/>
            <person name="Jakobsen K.S."/>
            <person name="Wulff B.B."/>
            <person name="Steuernagel B."/>
            <person name="Mayer K.F."/>
            <person name="Olsen O.A."/>
        </authorList>
    </citation>
    <scope>NUCLEOTIDE SEQUENCE [LARGE SCALE GENOMIC DNA]</scope>
    <source>
        <strain evidence="8">cv. AL8/78</strain>
    </source>
</reference>
<evidence type="ECO:0000256" key="2">
    <source>
        <dbReference type="ARBA" id="ARBA00022771"/>
    </source>
</evidence>
<reference evidence="7" key="4">
    <citation type="submission" date="2019-03" db="UniProtKB">
        <authorList>
            <consortium name="EnsemblPlants"/>
        </authorList>
    </citation>
    <scope>IDENTIFICATION</scope>
</reference>
<dbReference type="GO" id="GO:0004842">
    <property type="term" value="F:ubiquitin-protein transferase activity"/>
    <property type="evidence" value="ECO:0007669"/>
    <property type="project" value="TreeGrafter"/>
</dbReference>
<accession>A0A453BWN4</accession>
<evidence type="ECO:0000256" key="3">
    <source>
        <dbReference type="ARBA" id="ARBA00022833"/>
    </source>
</evidence>